<keyword evidence="12" id="KW-0966">Cell projection</keyword>
<proteinExistence type="inferred from homology"/>
<evidence type="ECO:0000256" key="9">
    <source>
        <dbReference type="ARBA" id="ARBA00023069"/>
    </source>
</evidence>
<dbReference type="InterPro" id="IPR024317">
    <property type="entry name" value="Dynein_heavy_chain_D4_dom"/>
</dbReference>
<evidence type="ECO:0000256" key="8">
    <source>
        <dbReference type="ARBA" id="ARBA00023054"/>
    </source>
</evidence>
<keyword evidence="9" id="KW-0969">Cilium</keyword>
<dbReference type="PANTHER" id="PTHR22878:SF73">
    <property type="entry name" value="DYNEIN AXONEMAL HEAVY CHAIN 1"/>
    <property type="match status" value="1"/>
</dbReference>
<feature type="domain" description="Dynein heavy chain AAA 5 extension" evidence="14">
    <location>
        <begin position="337"/>
        <end position="456"/>
    </location>
</feature>
<evidence type="ECO:0000256" key="6">
    <source>
        <dbReference type="ARBA" id="ARBA00022840"/>
    </source>
</evidence>
<comment type="similarity">
    <text evidence="2">Belongs to the dynein heavy chain family.</text>
</comment>
<dbReference type="GO" id="GO:0005930">
    <property type="term" value="C:axoneme"/>
    <property type="evidence" value="ECO:0007669"/>
    <property type="project" value="UniProtKB-SubCell"/>
</dbReference>
<keyword evidence="6" id="KW-0067">ATP-binding</keyword>
<dbReference type="Pfam" id="PF12775">
    <property type="entry name" value="AAA_7"/>
    <property type="match status" value="1"/>
</dbReference>
<dbReference type="InterPro" id="IPR026983">
    <property type="entry name" value="DHC"/>
</dbReference>
<dbReference type="InterPro" id="IPR041589">
    <property type="entry name" value="DNAH3_AAA_lid_1"/>
</dbReference>
<evidence type="ECO:0000313" key="17">
    <source>
        <dbReference type="Proteomes" id="UP001516400"/>
    </source>
</evidence>
<sequence length="1049" mass="120113">MSDKKCANCSQHIRGTNQHLQCDACSQGVHISFTDLEPDCARLTRNKELAVEAADRLARARNIIIVGIMETDGPTNQRKLADEIVVSDILNTIKEGNDSIEVINMFRLVKPKPNASRPRAIKVSLSNDYVGKRILKKKSKQLSQISTVDEKTEEQIEYLNNLRRNFRKKWCYQILKKAMTSLKGEPQPSGYPFEAVKTYVMNPKSITMGQLYGEFDLQTHEWTDGILPSLVRVGIIAENKDKRWYIFDGPVDAVWIENMNTVLDDNKKLCLSSGEIIKLRDTMTMMFEVADLAVASPATVSRCGMVYLEPSVLGLSPFINCWINVLPTLAKPFGERLKSLFDIYVLPGIELVRNKTREILTSVDSALLINFLALMDYRLQPISGKDNRPPPSEGFRNLMGSLMVPFVVSSFIWSIGATCDSNGRNRINSFVRKTMMNYAHGPEFPPEGIVYDYKLRDGGFGEPSDSGEPEPPRWEHWMAKVENYKITVDMKYSDIEVPTIDNVRNSYMIGTILMNEHNVLCVGPTGTGKTLTVIAKLGKNMHKKFICDFLSFSARTSANQTQDLIDSKLDRRRKGVFGPPVLKRQVFFIDDFNMPALEVYGAQPPIELIRQWMDFGGWYDRRNIGDFRKIIDVNFVTSMGPPGGGRNPVTARLLRHFHYLAFLEMEDFSKRNIFGTILKFWLDRTQEQSDYFESILQSSMIVYSTILKELLPTPAKTHYTFNLRDLSKVFQGVLMFEPEQVQDITEIVRLWYHECLRVFQDRLVNDEDRDWFNNLLYTTIREKFVLNPDEALGSNAILFGDFLDPQADIKMYTQITDREKLSNVLDYYLTEYNNQSTRPMKLVLFLDAISHVCRISRIIRQPMGNALLLGMGGSGRQSLTRLATFMAEFYRFQIELSKVYGTTEWRDDIKQLMLKAGLLRVESVFLFSDTQIKSETFLEDLNNILNSGDVPNIYQPDEMDSIYQNMKGILQEMGMTPTKSNLFAVYQKQVRSNLHTVITMSPIGEIFRARLRQFPALVNNCTIDWFSAWPDSALQVSVIEKMQHTGAVW</sequence>
<evidence type="ECO:0000256" key="1">
    <source>
        <dbReference type="ARBA" id="ARBA00004430"/>
    </source>
</evidence>
<dbReference type="GO" id="GO:0005524">
    <property type="term" value="F:ATP binding"/>
    <property type="evidence" value="ECO:0007669"/>
    <property type="project" value="UniProtKB-KW"/>
</dbReference>
<dbReference type="PANTHER" id="PTHR22878">
    <property type="entry name" value="DYNEIN HEAVY CHAIN 6, AXONEMAL-LIKE-RELATED"/>
    <property type="match status" value="1"/>
</dbReference>
<dbReference type="EMBL" id="JABFTP020000001">
    <property type="protein sequence ID" value="KAL3266448.1"/>
    <property type="molecule type" value="Genomic_DNA"/>
</dbReference>
<dbReference type="Gene3D" id="1.10.472.130">
    <property type="match status" value="1"/>
</dbReference>
<dbReference type="FunFam" id="3.40.50.300:FF:002141">
    <property type="entry name" value="Dynein heavy chain"/>
    <property type="match status" value="1"/>
</dbReference>
<evidence type="ECO:0000256" key="7">
    <source>
        <dbReference type="ARBA" id="ARBA00023017"/>
    </source>
</evidence>
<keyword evidence="7" id="KW-0243">Dynein</keyword>
<dbReference type="FunFam" id="1.20.920.30:FF:000005">
    <property type="entry name" value="Dynein, axonemal, heavy chain 2"/>
    <property type="match status" value="1"/>
</dbReference>
<dbReference type="GO" id="GO:0005874">
    <property type="term" value="C:microtubule"/>
    <property type="evidence" value="ECO:0007669"/>
    <property type="project" value="UniProtKB-KW"/>
</dbReference>
<keyword evidence="4" id="KW-0493">Microtubule</keyword>
<reference evidence="16 17" key="1">
    <citation type="journal article" date="2021" name="BMC Biol.">
        <title>Horizontally acquired antibacterial genes associated with adaptive radiation of ladybird beetles.</title>
        <authorList>
            <person name="Li H.S."/>
            <person name="Tang X.F."/>
            <person name="Huang Y.H."/>
            <person name="Xu Z.Y."/>
            <person name="Chen M.L."/>
            <person name="Du X.Y."/>
            <person name="Qiu B.Y."/>
            <person name="Chen P.T."/>
            <person name="Zhang W."/>
            <person name="Slipinski A."/>
            <person name="Escalona H.E."/>
            <person name="Waterhouse R.M."/>
            <person name="Zwick A."/>
            <person name="Pang H."/>
        </authorList>
    </citation>
    <scope>NUCLEOTIDE SEQUENCE [LARGE SCALE GENOMIC DNA]</scope>
    <source>
        <strain evidence="16">SYSU2018</strain>
    </source>
</reference>
<gene>
    <name evidence="16" type="ORF">HHI36_010620</name>
</gene>
<evidence type="ECO:0000256" key="12">
    <source>
        <dbReference type="ARBA" id="ARBA00023273"/>
    </source>
</evidence>
<dbReference type="InterPro" id="IPR027417">
    <property type="entry name" value="P-loop_NTPase"/>
</dbReference>
<accession>A0ABD2MJC5</accession>
<dbReference type="Pfam" id="PF12780">
    <property type="entry name" value="AAA_8"/>
    <property type="match status" value="1"/>
</dbReference>
<dbReference type="AlphaFoldDB" id="A0ABD2MJC5"/>
<evidence type="ECO:0000256" key="4">
    <source>
        <dbReference type="ARBA" id="ARBA00022701"/>
    </source>
</evidence>
<evidence type="ECO:0000256" key="10">
    <source>
        <dbReference type="ARBA" id="ARBA00023175"/>
    </source>
</evidence>
<keyword evidence="3" id="KW-0963">Cytoplasm</keyword>
<evidence type="ECO:0000256" key="5">
    <source>
        <dbReference type="ARBA" id="ARBA00022741"/>
    </source>
</evidence>
<dbReference type="Gene3D" id="3.40.50.300">
    <property type="entry name" value="P-loop containing nucleotide triphosphate hydrolases"/>
    <property type="match status" value="2"/>
</dbReference>
<evidence type="ECO:0000259" key="14">
    <source>
        <dbReference type="Pfam" id="PF17852"/>
    </source>
</evidence>
<dbReference type="InterPro" id="IPR041466">
    <property type="entry name" value="Dynein_AAA5_ext"/>
</dbReference>
<dbReference type="Pfam" id="PF17857">
    <property type="entry name" value="AAA_lid_1"/>
    <property type="match status" value="1"/>
</dbReference>
<comment type="caution">
    <text evidence="16">The sequence shown here is derived from an EMBL/GenBank/DDBJ whole genome shotgun (WGS) entry which is preliminary data.</text>
</comment>
<evidence type="ECO:0000259" key="15">
    <source>
        <dbReference type="Pfam" id="PF17857"/>
    </source>
</evidence>
<evidence type="ECO:0000313" key="16">
    <source>
        <dbReference type="EMBL" id="KAL3266448.1"/>
    </source>
</evidence>
<evidence type="ECO:0000256" key="2">
    <source>
        <dbReference type="ARBA" id="ARBA00008887"/>
    </source>
</evidence>
<feature type="domain" description="Dynein heavy chain AAA module D4" evidence="13">
    <location>
        <begin position="840"/>
        <end position="1035"/>
    </location>
</feature>
<keyword evidence="8" id="KW-0175">Coiled coil</keyword>
<feature type="domain" description="Dynein heavy chain 3 AAA+ lid" evidence="15">
    <location>
        <begin position="700"/>
        <end position="784"/>
    </location>
</feature>
<keyword evidence="17" id="KW-1185">Reference proteome</keyword>
<keyword evidence="11" id="KW-0206">Cytoskeleton</keyword>
<evidence type="ECO:0000259" key="13">
    <source>
        <dbReference type="Pfam" id="PF12780"/>
    </source>
</evidence>
<comment type="subcellular location">
    <subcellularLocation>
        <location evidence="1">Cytoplasm</location>
        <location evidence="1">Cytoskeleton</location>
        <location evidence="1">Cilium axoneme</location>
    </subcellularLocation>
</comment>
<evidence type="ECO:0000256" key="3">
    <source>
        <dbReference type="ARBA" id="ARBA00022490"/>
    </source>
</evidence>
<protein>
    <submittedName>
        <fullName evidence="16">Uncharacterized protein</fullName>
    </submittedName>
</protein>
<keyword evidence="5" id="KW-0547">Nucleotide-binding</keyword>
<evidence type="ECO:0000256" key="11">
    <source>
        <dbReference type="ARBA" id="ARBA00023212"/>
    </source>
</evidence>
<dbReference type="Pfam" id="PF17852">
    <property type="entry name" value="Dynein_AAA_lid"/>
    <property type="match status" value="1"/>
</dbReference>
<name>A0ABD2MJC5_9CUCU</name>
<dbReference type="GO" id="GO:0030286">
    <property type="term" value="C:dynein complex"/>
    <property type="evidence" value="ECO:0007669"/>
    <property type="project" value="UniProtKB-KW"/>
</dbReference>
<dbReference type="Proteomes" id="UP001516400">
    <property type="component" value="Unassembled WGS sequence"/>
</dbReference>
<dbReference type="Gene3D" id="1.20.920.30">
    <property type="match status" value="1"/>
</dbReference>
<dbReference type="SUPFAM" id="SSF52540">
    <property type="entry name" value="P-loop containing nucleoside triphosphate hydrolases"/>
    <property type="match status" value="2"/>
</dbReference>
<organism evidence="16 17">
    <name type="scientific">Cryptolaemus montrouzieri</name>
    <dbReference type="NCBI Taxonomy" id="559131"/>
    <lineage>
        <taxon>Eukaryota</taxon>
        <taxon>Metazoa</taxon>
        <taxon>Ecdysozoa</taxon>
        <taxon>Arthropoda</taxon>
        <taxon>Hexapoda</taxon>
        <taxon>Insecta</taxon>
        <taxon>Pterygota</taxon>
        <taxon>Neoptera</taxon>
        <taxon>Endopterygota</taxon>
        <taxon>Coleoptera</taxon>
        <taxon>Polyphaga</taxon>
        <taxon>Cucujiformia</taxon>
        <taxon>Coccinelloidea</taxon>
        <taxon>Coccinellidae</taxon>
        <taxon>Scymninae</taxon>
        <taxon>Scymnini</taxon>
        <taxon>Cryptolaemus</taxon>
    </lineage>
</organism>
<keyword evidence="10" id="KW-0505">Motor protein</keyword>